<dbReference type="Proteomes" id="UP001239111">
    <property type="component" value="Chromosome 1"/>
</dbReference>
<keyword evidence="2" id="KW-1185">Reference proteome</keyword>
<organism evidence="1 2">
    <name type="scientific">Eretmocerus hayati</name>
    <dbReference type="NCBI Taxonomy" id="131215"/>
    <lineage>
        <taxon>Eukaryota</taxon>
        <taxon>Metazoa</taxon>
        <taxon>Ecdysozoa</taxon>
        <taxon>Arthropoda</taxon>
        <taxon>Hexapoda</taxon>
        <taxon>Insecta</taxon>
        <taxon>Pterygota</taxon>
        <taxon>Neoptera</taxon>
        <taxon>Endopterygota</taxon>
        <taxon>Hymenoptera</taxon>
        <taxon>Apocrita</taxon>
        <taxon>Proctotrupomorpha</taxon>
        <taxon>Chalcidoidea</taxon>
        <taxon>Aphelinidae</taxon>
        <taxon>Aphelininae</taxon>
        <taxon>Eretmocerus</taxon>
    </lineage>
</organism>
<dbReference type="EMBL" id="CM056741">
    <property type="protein sequence ID" value="KAJ8683731.1"/>
    <property type="molecule type" value="Genomic_DNA"/>
</dbReference>
<gene>
    <name evidence="1" type="ORF">QAD02_019523</name>
</gene>
<reference evidence="1" key="1">
    <citation type="submission" date="2023-04" db="EMBL/GenBank/DDBJ databases">
        <title>A chromosome-level genome assembly of the parasitoid wasp Eretmocerus hayati.</title>
        <authorList>
            <person name="Zhong Y."/>
            <person name="Liu S."/>
            <person name="Liu Y."/>
        </authorList>
    </citation>
    <scope>NUCLEOTIDE SEQUENCE</scope>
    <source>
        <strain evidence="1">ZJU_SS_LIU_2023</strain>
    </source>
</reference>
<accession>A0ACC2PL22</accession>
<proteinExistence type="predicted"/>
<sequence>MDYECSMDDDSNFEPIQRTRSNTWPMMQPTNSDDTNPDNLNAIKTTKLDRNPPSNAFVRGVTRTSSMKRKSQRRTNAWGNLTYAELITQAISSSENQRLTLSQIYDWMITNVDHFKEKRDSSSSSGWKNSIRHNLSLHNRFFRVANDSAGKSSYWMVNPDISQNSKSRRRATMDPEKLEKIRGRAKRQASLVRTSASDRIRNPDVVVVGSTSESETINRANGFSVNRSVAHVAQSSTIFRPQVVNCSPSGGTLSAFPTLSYTMQDQQTSMKNFDAFRDQSSNWMQVNPISLDFTGHRSLQNFEHQSVTSYGENNFEDTRVCSGPTVIRSCIYHKNENCNCNSTILEIVDSGPSLELSKSHVSYESGRQYDVSSKHSVSRGKVMSSGYMLKPIQETIVTSSVVSNEVVVDSVASSRSLTKSSSMLDDISEVIGKELVTETVDVNQVENSLSSTLHISQNILYDNDKESWA</sequence>
<evidence type="ECO:0000313" key="2">
    <source>
        <dbReference type="Proteomes" id="UP001239111"/>
    </source>
</evidence>
<name>A0ACC2PL22_9HYME</name>
<evidence type="ECO:0000313" key="1">
    <source>
        <dbReference type="EMBL" id="KAJ8683731.1"/>
    </source>
</evidence>
<protein>
    <submittedName>
        <fullName evidence="1">Uncharacterized protein</fullName>
    </submittedName>
</protein>
<comment type="caution">
    <text evidence="1">The sequence shown here is derived from an EMBL/GenBank/DDBJ whole genome shotgun (WGS) entry which is preliminary data.</text>
</comment>